<dbReference type="PANTHER" id="PTHR11609">
    <property type="entry name" value="PURINE BIOSYNTHESIS PROTEIN 6/7, PUR6/7"/>
    <property type="match status" value="1"/>
</dbReference>
<comment type="pathway">
    <text evidence="4 5">Purine metabolism; IMP biosynthesis via de novo pathway; 5-amino-1-(5-phospho-D-ribosyl)imidazole-4-carboxylate from 5-amino-1-(5-phospho-D-ribosyl)imidazole (N5-CAIR route): step 1/2.</text>
</comment>
<dbReference type="InterPro" id="IPR003135">
    <property type="entry name" value="ATP-grasp_carboxylate-amine"/>
</dbReference>
<feature type="domain" description="ATP-grasp" evidence="6">
    <location>
        <begin position="108"/>
        <end position="293"/>
    </location>
</feature>
<dbReference type="InterPro" id="IPR011761">
    <property type="entry name" value="ATP-grasp"/>
</dbReference>
<comment type="function">
    <text evidence="4">Catalyzes the ATP-dependent conversion of 5-aminoimidazole ribonucleotide (AIR) and HCO(3)(-) to N5-carboxyaminoimidazole ribonucleotide (N5-CAIR).</text>
</comment>
<dbReference type="InterPro" id="IPR011054">
    <property type="entry name" value="Rudment_hybrid_motif"/>
</dbReference>
<dbReference type="Pfam" id="PF02222">
    <property type="entry name" value="ATP-grasp"/>
    <property type="match status" value="1"/>
</dbReference>
<dbReference type="InterPro" id="IPR040686">
    <property type="entry name" value="PurK_C"/>
</dbReference>
<reference evidence="8" key="1">
    <citation type="journal article" date="2019" name="Int. J. Syst. Evol. Microbiol.">
        <title>The Global Catalogue of Microorganisms (GCM) 10K type strain sequencing project: providing services to taxonomists for standard genome sequencing and annotation.</title>
        <authorList>
            <consortium name="The Broad Institute Genomics Platform"/>
            <consortium name="The Broad Institute Genome Sequencing Center for Infectious Disease"/>
            <person name="Wu L."/>
            <person name="Ma J."/>
        </authorList>
    </citation>
    <scope>NUCLEOTIDE SEQUENCE [LARGE SCALE GENOMIC DNA]</scope>
    <source>
        <strain evidence="8">JCM 17498</strain>
    </source>
</reference>
<dbReference type="SUPFAM" id="SSF52440">
    <property type="entry name" value="PreATP-grasp domain"/>
    <property type="match status" value="1"/>
</dbReference>
<dbReference type="EMBL" id="BAABBF010000004">
    <property type="protein sequence ID" value="GAA3710180.1"/>
    <property type="molecule type" value="Genomic_DNA"/>
</dbReference>
<dbReference type="SUPFAM" id="SSF56059">
    <property type="entry name" value="Glutathione synthetase ATP-binding domain-like"/>
    <property type="match status" value="1"/>
</dbReference>
<feature type="binding site" evidence="4">
    <location>
        <begin position="178"/>
        <end position="181"/>
    </location>
    <ligand>
        <name>ATP</name>
        <dbReference type="ChEBI" id="CHEBI:30616"/>
    </ligand>
</feature>
<keyword evidence="3 4" id="KW-0067">ATP-binding</keyword>
<keyword evidence="8" id="KW-1185">Reference proteome</keyword>
<evidence type="ECO:0000313" key="8">
    <source>
        <dbReference type="Proteomes" id="UP001500523"/>
    </source>
</evidence>
<dbReference type="Proteomes" id="UP001500523">
    <property type="component" value="Unassembled WGS sequence"/>
</dbReference>
<dbReference type="Gene3D" id="3.30.1490.20">
    <property type="entry name" value="ATP-grasp fold, A domain"/>
    <property type="match status" value="1"/>
</dbReference>
<dbReference type="Pfam" id="PF22660">
    <property type="entry name" value="RS_preATP-grasp-like"/>
    <property type="match status" value="1"/>
</dbReference>
<dbReference type="Gene3D" id="3.30.470.20">
    <property type="entry name" value="ATP-grasp fold, B domain"/>
    <property type="match status" value="1"/>
</dbReference>
<sequence length="364" mass="38949">MIAPGGTIGILGGGQLGRMLGVAAAQLGYRTHVLAPDRESVAAQTASSMTRADYHNRIVLADFAAACDVVTYEFENIALAPVEWLAERVPVHPHPRALAAAQERIAEKRFVERVGGRPARWAAVDSLATLEAAIAEVGTPAVLKTARFGYDGKGQVRLSSPQDATEAWTAIGGPAVLEAFVQFEHEFSILIVRGQDGDTRRYDAPLNIHHDAILRTSTLPAPPAVLAQVEEASTLACRIAAELDYVGVLACEFFATSEGPVFNEMAPRVHNSGHWTIEGAETSQFENHIRAICGLPLGSTALTGREVTMRNLIGDDDWQGVLATPGEHLHLYGKGTARPGRKMGHVTTVNRRADRGVAESDVTG</sequence>
<dbReference type="Gene3D" id="3.40.50.20">
    <property type="match status" value="1"/>
</dbReference>
<dbReference type="NCBIfam" id="NF004679">
    <property type="entry name" value="PRK06019.1-5"/>
    <property type="match status" value="1"/>
</dbReference>
<dbReference type="InterPro" id="IPR016185">
    <property type="entry name" value="PreATP-grasp_dom_sf"/>
</dbReference>
<comment type="similarity">
    <text evidence="4 5">Belongs to the PurK/PurT family.</text>
</comment>
<comment type="caution">
    <text evidence="7">The sequence shown here is derived from an EMBL/GenBank/DDBJ whole genome shotgun (WGS) entry which is preliminary data.</text>
</comment>
<dbReference type="NCBIfam" id="NF004676">
    <property type="entry name" value="PRK06019.1-2"/>
    <property type="match status" value="1"/>
</dbReference>
<dbReference type="RefSeq" id="WP_344693164.1">
    <property type="nucleotide sequence ID" value="NZ_BAABBF010000004.1"/>
</dbReference>
<evidence type="ECO:0000256" key="3">
    <source>
        <dbReference type="ARBA" id="ARBA00022840"/>
    </source>
</evidence>
<feature type="binding site" evidence="4">
    <location>
        <position position="144"/>
    </location>
    <ligand>
        <name>ATP</name>
        <dbReference type="ChEBI" id="CHEBI:30616"/>
    </ligand>
</feature>
<dbReference type="PANTHER" id="PTHR11609:SF5">
    <property type="entry name" value="PHOSPHORIBOSYLAMINOIMIDAZOLE CARBOXYLASE"/>
    <property type="match status" value="1"/>
</dbReference>
<proteinExistence type="inferred from homology"/>
<dbReference type="InterPro" id="IPR054350">
    <property type="entry name" value="PurT/PurK_preATP-grasp"/>
</dbReference>
<feature type="binding site" evidence="4">
    <location>
        <position position="186"/>
    </location>
    <ligand>
        <name>ATP</name>
        <dbReference type="ChEBI" id="CHEBI:30616"/>
    </ligand>
</feature>
<dbReference type="PROSITE" id="PS50975">
    <property type="entry name" value="ATP_GRASP"/>
    <property type="match status" value="1"/>
</dbReference>
<name>A0ABP7DZJ8_9SPHN</name>
<dbReference type="InterPro" id="IPR005875">
    <property type="entry name" value="PurK"/>
</dbReference>
<evidence type="ECO:0000256" key="4">
    <source>
        <dbReference type="HAMAP-Rule" id="MF_01928"/>
    </source>
</evidence>
<evidence type="ECO:0000256" key="1">
    <source>
        <dbReference type="ARBA" id="ARBA00022741"/>
    </source>
</evidence>
<feature type="binding site" evidence="4">
    <location>
        <position position="104"/>
    </location>
    <ligand>
        <name>ATP</name>
        <dbReference type="ChEBI" id="CHEBI:30616"/>
    </ligand>
</feature>
<comment type="subunit">
    <text evidence="4 5">Homodimer.</text>
</comment>
<keyword evidence="1 4" id="KW-0547">Nucleotide-binding</keyword>
<evidence type="ECO:0000256" key="5">
    <source>
        <dbReference type="RuleBase" id="RU361200"/>
    </source>
</evidence>
<evidence type="ECO:0000259" key="6">
    <source>
        <dbReference type="PROSITE" id="PS50975"/>
    </source>
</evidence>
<feature type="binding site" evidence="4">
    <location>
        <begin position="149"/>
        <end position="155"/>
    </location>
    <ligand>
        <name>ATP</name>
        <dbReference type="ChEBI" id="CHEBI:30616"/>
    </ligand>
</feature>
<feature type="binding site" evidence="4">
    <location>
        <begin position="263"/>
        <end position="264"/>
    </location>
    <ligand>
        <name>ATP</name>
        <dbReference type="ChEBI" id="CHEBI:30616"/>
    </ligand>
</feature>
<organism evidence="7 8">
    <name type="scientific">Sphingomonas cynarae</name>
    <dbReference type="NCBI Taxonomy" id="930197"/>
    <lineage>
        <taxon>Bacteria</taxon>
        <taxon>Pseudomonadati</taxon>
        <taxon>Pseudomonadota</taxon>
        <taxon>Alphaproteobacteria</taxon>
        <taxon>Sphingomonadales</taxon>
        <taxon>Sphingomonadaceae</taxon>
        <taxon>Sphingomonas</taxon>
    </lineage>
</organism>
<feature type="binding site" evidence="4">
    <location>
        <position position="209"/>
    </location>
    <ligand>
        <name>ATP</name>
        <dbReference type="ChEBI" id="CHEBI:30616"/>
    </ligand>
</feature>
<dbReference type="HAMAP" id="MF_01928">
    <property type="entry name" value="PurK"/>
    <property type="match status" value="1"/>
</dbReference>
<gene>
    <name evidence="4 5" type="primary">purK</name>
    <name evidence="7" type="ORF">GCM10022268_19110</name>
</gene>
<comment type="function">
    <text evidence="5">Catalyzes the ATP-dependent conversion of 5-aminoimidazole ribonucleotide (AIR) and HCO(3)- to N5-carboxyaminoimidazole ribonucleotide (N5-CAIR).</text>
</comment>
<keyword evidence="2 4" id="KW-0658">Purine biosynthesis</keyword>
<dbReference type="Pfam" id="PF17769">
    <property type="entry name" value="PurK_C"/>
    <property type="match status" value="1"/>
</dbReference>
<dbReference type="EC" id="6.3.4.18" evidence="4 5"/>
<dbReference type="SUPFAM" id="SSF51246">
    <property type="entry name" value="Rudiment single hybrid motif"/>
    <property type="match status" value="1"/>
</dbReference>
<evidence type="ECO:0000256" key="2">
    <source>
        <dbReference type="ARBA" id="ARBA00022755"/>
    </source>
</evidence>
<comment type="catalytic activity">
    <reaction evidence="4 5">
        <text>5-amino-1-(5-phospho-beta-D-ribosyl)imidazole + hydrogencarbonate + ATP = 5-carboxyamino-1-(5-phospho-D-ribosyl)imidazole + ADP + phosphate + 2 H(+)</text>
        <dbReference type="Rhea" id="RHEA:19317"/>
        <dbReference type="ChEBI" id="CHEBI:15378"/>
        <dbReference type="ChEBI" id="CHEBI:17544"/>
        <dbReference type="ChEBI" id="CHEBI:30616"/>
        <dbReference type="ChEBI" id="CHEBI:43474"/>
        <dbReference type="ChEBI" id="CHEBI:58730"/>
        <dbReference type="ChEBI" id="CHEBI:137981"/>
        <dbReference type="ChEBI" id="CHEBI:456216"/>
        <dbReference type="EC" id="6.3.4.18"/>
    </reaction>
</comment>
<protein>
    <recommendedName>
        <fullName evidence="4 5">N5-carboxyaminoimidazole ribonucleotide synthase</fullName>
        <shortName evidence="4 5">N5-CAIR synthase</shortName>
        <ecNumber evidence="4 5">6.3.4.18</ecNumber>
    </recommendedName>
    <alternativeName>
        <fullName evidence="4 5">5-(carboxyamino)imidazole ribonucleotide synthetase</fullName>
    </alternativeName>
</protein>
<keyword evidence="4 5" id="KW-0436">Ligase</keyword>
<dbReference type="InterPro" id="IPR013815">
    <property type="entry name" value="ATP_grasp_subdomain_1"/>
</dbReference>
<accession>A0ABP7DZJ8</accession>
<evidence type="ECO:0000313" key="7">
    <source>
        <dbReference type="EMBL" id="GAA3710180.1"/>
    </source>
</evidence>
<dbReference type="NCBIfam" id="TIGR01161">
    <property type="entry name" value="purK"/>
    <property type="match status" value="1"/>
</dbReference>